<proteinExistence type="predicted"/>
<dbReference type="Proteomes" id="UP000038009">
    <property type="component" value="Unassembled WGS sequence"/>
</dbReference>
<dbReference type="EMBL" id="LJSK01000175">
    <property type="protein sequence ID" value="KPI85635.1"/>
    <property type="molecule type" value="Genomic_DNA"/>
</dbReference>
<feature type="compositionally biased region" description="Basic residues" evidence="1">
    <location>
        <begin position="113"/>
        <end position="125"/>
    </location>
</feature>
<name>A0A0N1PCL4_LEPSE</name>
<organism evidence="2 3">
    <name type="scientific">Leptomonas seymouri</name>
    <dbReference type="NCBI Taxonomy" id="5684"/>
    <lineage>
        <taxon>Eukaryota</taxon>
        <taxon>Discoba</taxon>
        <taxon>Euglenozoa</taxon>
        <taxon>Kinetoplastea</taxon>
        <taxon>Metakinetoplastina</taxon>
        <taxon>Trypanosomatida</taxon>
        <taxon>Trypanosomatidae</taxon>
        <taxon>Leishmaniinae</taxon>
        <taxon>Leptomonas</taxon>
    </lineage>
</organism>
<dbReference type="VEuPathDB" id="TriTrypDB:Lsey_0175_0150"/>
<dbReference type="AlphaFoldDB" id="A0A0N1PCL4"/>
<comment type="caution">
    <text evidence="2">The sequence shown here is derived from an EMBL/GenBank/DDBJ whole genome shotgun (WGS) entry which is preliminary data.</text>
</comment>
<gene>
    <name evidence="2" type="ORF">ABL78_5316</name>
</gene>
<evidence type="ECO:0000313" key="3">
    <source>
        <dbReference type="Proteomes" id="UP000038009"/>
    </source>
</evidence>
<accession>A0A0N1PCL4</accession>
<evidence type="ECO:0000313" key="2">
    <source>
        <dbReference type="EMBL" id="KPI85635.1"/>
    </source>
</evidence>
<dbReference type="OrthoDB" id="262658at2759"/>
<protein>
    <submittedName>
        <fullName evidence="2">Uncharacterized protein</fullName>
    </submittedName>
</protein>
<reference evidence="2 3" key="1">
    <citation type="journal article" date="2015" name="PLoS Pathog.">
        <title>Leptomonas seymouri: Adaptations to the Dixenous Life Cycle Analyzed by Genome Sequencing, Transcriptome Profiling and Co-infection with Leishmania donovani.</title>
        <authorList>
            <person name="Kraeva N."/>
            <person name="Butenko A."/>
            <person name="Hlavacova J."/>
            <person name="Kostygov A."/>
            <person name="Myskova J."/>
            <person name="Grybchuk D."/>
            <person name="Lestinova T."/>
            <person name="Votypka J."/>
            <person name="Volf P."/>
            <person name="Opperdoes F."/>
            <person name="Flegontov P."/>
            <person name="Lukes J."/>
            <person name="Yurchenko V."/>
        </authorList>
    </citation>
    <scope>NUCLEOTIDE SEQUENCE [LARGE SCALE GENOMIC DNA]</scope>
    <source>
        <strain evidence="2 3">ATCC 30220</strain>
    </source>
</reference>
<evidence type="ECO:0000256" key="1">
    <source>
        <dbReference type="SAM" id="MobiDB-lite"/>
    </source>
</evidence>
<feature type="region of interest" description="Disordered" evidence="1">
    <location>
        <begin position="113"/>
        <end position="133"/>
    </location>
</feature>
<keyword evidence="3" id="KW-1185">Reference proteome</keyword>
<sequence length="281" mass="32720">MLSPEELNVLLRDERAWRRAAQKQIEDEFSSAASICSREASWPIFRRGTSDNAFSLKFANSLRTVSSAGGLTTTSSRACATLLRKKWDTSARCVTGCAVADPLQQFLARNLQKRRSPSKQVRPRTRSASSIREHERRRAIERVNQEIVKLERVERREITAVCWARRRALTTSFFKEMVNLLLLAELNNRRVIFRAWQEEKCALSSTMLFEQERLTNMMPWQFKRLCRLIHAETLARNRILSDERACRSLQEQCACVGYLRALEAEIEACKRRELRLLRRIT</sequence>
<dbReference type="OMA" id="NWLVFRR"/>